<evidence type="ECO:0000256" key="6">
    <source>
        <dbReference type="ARBA" id="ARBA00023136"/>
    </source>
</evidence>
<evidence type="ECO:0000256" key="1">
    <source>
        <dbReference type="ARBA" id="ARBA00004651"/>
    </source>
</evidence>
<keyword evidence="5 7" id="KW-1133">Transmembrane helix</keyword>
<evidence type="ECO:0000313" key="9">
    <source>
        <dbReference type="EMBL" id="NBC67396.1"/>
    </source>
</evidence>
<dbReference type="GO" id="GO:0005886">
    <property type="term" value="C:plasma membrane"/>
    <property type="evidence" value="ECO:0007669"/>
    <property type="project" value="UniProtKB-SubCell"/>
</dbReference>
<dbReference type="PANTHER" id="PTHR43227">
    <property type="entry name" value="BLL4140 PROTEIN"/>
    <property type="match status" value="1"/>
</dbReference>
<reference evidence="9 10" key="1">
    <citation type="submission" date="2020-01" db="EMBL/GenBank/DDBJ databases">
        <title>Paenibacillus soybeanensis sp. nov. isolated from the nodules of soybean (Glycine max(L.) Merr).</title>
        <authorList>
            <person name="Wang H."/>
        </authorList>
    </citation>
    <scope>NUCLEOTIDE SEQUENCE [LARGE SCALE GENOMIC DNA]</scope>
    <source>
        <strain evidence="9 10">DSM 23054</strain>
    </source>
</reference>
<evidence type="ECO:0000256" key="3">
    <source>
        <dbReference type="ARBA" id="ARBA00022475"/>
    </source>
</evidence>
<dbReference type="Gene3D" id="1.10.3720.10">
    <property type="entry name" value="MetI-like"/>
    <property type="match status" value="1"/>
</dbReference>
<feature type="transmembrane region" description="Helical" evidence="7">
    <location>
        <begin position="288"/>
        <end position="306"/>
    </location>
</feature>
<feature type="transmembrane region" description="Helical" evidence="7">
    <location>
        <begin position="96"/>
        <end position="117"/>
    </location>
</feature>
<dbReference type="Proteomes" id="UP000558113">
    <property type="component" value="Unassembled WGS sequence"/>
</dbReference>
<name>A0A7X5BWL7_9BACL</name>
<comment type="similarity">
    <text evidence="7">Belongs to the binding-protein-dependent transport system permease family.</text>
</comment>
<evidence type="ECO:0000256" key="4">
    <source>
        <dbReference type="ARBA" id="ARBA00022692"/>
    </source>
</evidence>
<keyword evidence="4 7" id="KW-0812">Transmembrane</keyword>
<evidence type="ECO:0000256" key="7">
    <source>
        <dbReference type="RuleBase" id="RU363032"/>
    </source>
</evidence>
<evidence type="ECO:0000259" key="8">
    <source>
        <dbReference type="PROSITE" id="PS50928"/>
    </source>
</evidence>
<dbReference type="EMBL" id="JAAAMU010000001">
    <property type="protein sequence ID" value="NBC67396.1"/>
    <property type="molecule type" value="Genomic_DNA"/>
</dbReference>
<dbReference type="CDD" id="cd06261">
    <property type="entry name" value="TM_PBP2"/>
    <property type="match status" value="1"/>
</dbReference>
<feature type="transmembrane region" description="Helical" evidence="7">
    <location>
        <begin position="229"/>
        <end position="250"/>
    </location>
</feature>
<dbReference type="InterPro" id="IPR050809">
    <property type="entry name" value="UgpAE/MalFG_permease"/>
</dbReference>
<accession>A0A7X5BWL7</accession>
<dbReference type="GO" id="GO:0055085">
    <property type="term" value="P:transmembrane transport"/>
    <property type="evidence" value="ECO:0007669"/>
    <property type="project" value="InterPro"/>
</dbReference>
<proteinExistence type="inferred from homology"/>
<comment type="caution">
    <text evidence="9">The sequence shown here is derived from an EMBL/GenBank/DDBJ whole genome shotgun (WGS) entry which is preliminary data.</text>
</comment>
<comment type="subcellular location">
    <subcellularLocation>
        <location evidence="1 7">Cell membrane</location>
        <topology evidence="1 7">Multi-pass membrane protein</topology>
    </subcellularLocation>
</comment>
<feature type="transmembrane region" description="Helical" evidence="7">
    <location>
        <begin position="183"/>
        <end position="203"/>
    </location>
</feature>
<dbReference type="InterPro" id="IPR000515">
    <property type="entry name" value="MetI-like"/>
</dbReference>
<dbReference type="InterPro" id="IPR035906">
    <property type="entry name" value="MetI-like_sf"/>
</dbReference>
<dbReference type="PROSITE" id="PS50928">
    <property type="entry name" value="ABC_TM1"/>
    <property type="match status" value="1"/>
</dbReference>
<evidence type="ECO:0000256" key="5">
    <source>
        <dbReference type="ARBA" id="ARBA00022989"/>
    </source>
</evidence>
<dbReference type="OrthoDB" id="9785836at2"/>
<protein>
    <submittedName>
        <fullName evidence="9">ABC transporter permease subunit</fullName>
    </submittedName>
</protein>
<sequence length="320" mass="35733">MASTTDVELTLASGGRGRGRSAAWKKIKRSRFLYLLLLAPVLWYVVFAYLPMVGVLIAFQDFSLYKGVFHSDWTGFDHFKRALTDAGFWAVFRNTIILGTVTFVFGFPAPILLALLFNELRDGLFKKAVQTISYLPYFVSVVAIVNIAMIMLSPSTGVVNGFLKLIGLHEIYFIIEPGWFRPLYVLINLWVGTGWTSIIYLAAMSSIDTQLYDAAKVDGASRLRQIRHVTLPGIAPTITILLLISLPSIVATNFEMVLLLQQPITYSTSDVVGTYIYRHGILNSEFDYTTAATVIFSIISLAIIFASNRIARKFGETSLW</sequence>
<dbReference type="AlphaFoldDB" id="A0A7X5BWL7"/>
<keyword evidence="10" id="KW-1185">Reference proteome</keyword>
<feature type="domain" description="ABC transmembrane type-1" evidence="8">
    <location>
        <begin position="92"/>
        <end position="307"/>
    </location>
</feature>
<dbReference type="Pfam" id="PF00528">
    <property type="entry name" value="BPD_transp_1"/>
    <property type="match status" value="1"/>
</dbReference>
<keyword evidence="2 7" id="KW-0813">Transport</keyword>
<keyword evidence="6 7" id="KW-0472">Membrane</keyword>
<keyword evidence="3" id="KW-1003">Cell membrane</keyword>
<dbReference type="PANTHER" id="PTHR43227:SF11">
    <property type="entry name" value="BLL4140 PROTEIN"/>
    <property type="match status" value="1"/>
</dbReference>
<dbReference type="RefSeq" id="WP_161693155.1">
    <property type="nucleotide sequence ID" value="NZ_JAAAMU010000001.1"/>
</dbReference>
<dbReference type="SUPFAM" id="SSF161098">
    <property type="entry name" value="MetI-like"/>
    <property type="match status" value="1"/>
</dbReference>
<feature type="transmembrane region" description="Helical" evidence="7">
    <location>
        <begin position="137"/>
        <end position="163"/>
    </location>
</feature>
<organism evidence="9 10">
    <name type="scientific">Paenibacillus sacheonensis</name>
    <dbReference type="NCBI Taxonomy" id="742054"/>
    <lineage>
        <taxon>Bacteria</taxon>
        <taxon>Bacillati</taxon>
        <taxon>Bacillota</taxon>
        <taxon>Bacilli</taxon>
        <taxon>Bacillales</taxon>
        <taxon>Paenibacillaceae</taxon>
        <taxon>Paenibacillus</taxon>
    </lineage>
</organism>
<evidence type="ECO:0000313" key="10">
    <source>
        <dbReference type="Proteomes" id="UP000558113"/>
    </source>
</evidence>
<gene>
    <name evidence="9" type="ORF">GT003_00120</name>
</gene>
<feature type="transmembrane region" description="Helical" evidence="7">
    <location>
        <begin position="32"/>
        <end position="59"/>
    </location>
</feature>
<evidence type="ECO:0000256" key="2">
    <source>
        <dbReference type="ARBA" id="ARBA00022448"/>
    </source>
</evidence>